<evidence type="ECO:0000256" key="8">
    <source>
        <dbReference type="PIRSR" id="PIRSR602403-1"/>
    </source>
</evidence>
<evidence type="ECO:0000313" key="11">
    <source>
        <dbReference type="Proteomes" id="UP000037136"/>
    </source>
</evidence>
<dbReference type="Pfam" id="PF00067">
    <property type="entry name" value="p450"/>
    <property type="match status" value="1"/>
</dbReference>
<dbReference type="GO" id="GO:0020037">
    <property type="term" value="F:heme binding"/>
    <property type="evidence" value="ECO:0007669"/>
    <property type="project" value="InterPro"/>
</dbReference>
<evidence type="ECO:0000256" key="9">
    <source>
        <dbReference type="SAM" id="Phobius"/>
    </source>
</evidence>
<comment type="caution">
    <text evidence="10">The sequence shown here is derived from an EMBL/GenBank/DDBJ whole genome shotgun (WGS) entry which is preliminary data.</text>
</comment>
<comment type="cofactor">
    <cofactor evidence="1 8">
        <name>heme</name>
        <dbReference type="ChEBI" id="CHEBI:30413"/>
    </cofactor>
</comment>
<dbReference type="STRING" id="268505.A0A2A9PK74"/>
<evidence type="ECO:0008006" key="12">
    <source>
        <dbReference type="Google" id="ProtNLM"/>
    </source>
</evidence>
<evidence type="ECO:0000256" key="3">
    <source>
        <dbReference type="ARBA" id="ARBA00022617"/>
    </source>
</evidence>
<dbReference type="InterPro" id="IPR001128">
    <property type="entry name" value="Cyt_P450"/>
</dbReference>
<dbReference type="PANTHER" id="PTHR46206">
    <property type="entry name" value="CYTOCHROME P450"/>
    <property type="match status" value="1"/>
</dbReference>
<dbReference type="OrthoDB" id="1844152at2759"/>
<keyword evidence="4 8" id="KW-0479">Metal-binding</keyword>
<dbReference type="Gene3D" id="1.10.630.10">
    <property type="entry name" value="Cytochrome P450"/>
    <property type="match status" value="1"/>
</dbReference>
<evidence type="ECO:0000256" key="4">
    <source>
        <dbReference type="ARBA" id="ARBA00022723"/>
    </source>
</evidence>
<feature type="transmembrane region" description="Helical" evidence="9">
    <location>
        <begin position="12"/>
        <end position="34"/>
    </location>
</feature>
<keyword evidence="11" id="KW-1185">Reference proteome</keyword>
<keyword evidence="9" id="KW-0812">Transmembrane</keyword>
<dbReference type="InterPro" id="IPR002403">
    <property type="entry name" value="Cyt_P450_E_grp-IV"/>
</dbReference>
<dbReference type="SUPFAM" id="SSF48264">
    <property type="entry name" value="Cytochrome P450"/>
    <property type="match status" value="1"/>
</dbReference>
<keyword evidence="7" id="KW-0503">Monooxygenase</keyword>
<organism evidence="10 11">
    <name type="scientific">Ophiocordyceps unilateralis</name>
    <name type="common">Zombie-ant fungus</name>
    <name type="synonym">Torrubia unilateralis</name>
    <dbReference type="NCBI Taxonomy" id="268505"/>
    <lineage>
        <taxon>Eukaryota</taxon>
        <taxon>Fungi</taxon>
        <taxon>Dikarya</taxon>
        <taxon>Ascomycota</taxon>
        <taxon>Pezizomycotina</taxon>
        <taxon>Sordariomycetes</taxon>
        <taxon>Hypocreomycetidae</taxon>
        <taxon>Hypocreales</taxon>
        <taxon>Ophiocordycipitaceae</taxon>
        <taxon>Ophiocordyceps</taxon>
    </lineage>
</organism>
<comment type="similarity">
    <text evidence="2">Belongs to the cytochrome P450 family.</text>
</comment>
<dbReference type="GO" id="GO:0005506">
    <property type="term" value="F:iron ion binding"/>
    <property type="evidence" value="ECO:0007669"/>
    <property type="project" value="InterPro"/>
</dbReference>
<dbReference type="CDD" id="cd11041">
    <property type="entry name" value="CYP503A1-like"/>
    <property type="match status" value="1"/>
</dbReference>
<evidence type="ECO:0000256" key="7">
    <source>
        <dbReference type="ARBA" id="ARBA00023033"/>
    </source>
</evidence>
<evidence type="ECO:0000313" key="10">
    <source>
        <dbReference type="EMBL" id="PFH61280.1"/>
    </source>
</evidence>
<proteinExistence type="inferred from homology"/>
<keyword evidence="9" id="KW-0472">Membrane</keyword>
<keyword evidence="5" id="KW-0560">Oxidoreductase</keyword>
<reference evidence="10 11" key="1">
    <citation type="journal article" date="2015" name="BMC Genomics">
        <title>Gene expression during zombie ant biting behavior reflects the complexity underlying fungal parasitic behavioral manipulation.</title>
        <authorList>
            <person name="de Bekker C."/>
            <person name="Ohm R.A."/>
            <person name="Loreto R.G."/>
            <person name="Sebastian A."/>
            <person name="Albert I."/>
            <person name="Merrow M."/>
            <person name="Brachmann A."/>
            <person name="Hughes D.P."/>
        </authorList>
    </citation>
    <scope>NUCLEOTIDE SEQUENCE [LARGE SCALE GENOMIC DNA]</scope>
    <source>
        <strain evidence="10 11">SC16a</strain>
    </source>
</reference>
<evidence type="ECO:0000256" key="1">
    <source>
        <dbReference type="ARBA" id="ARBA00001971"/>
    </source>
</evidence>
<name>A0A2A9PK74_OPHUN</name>
<feature type="binding site" description="axial binding residue" evidence="8">
    <location>
        <position position="479"/>
    </location>
    <ligand>
        <name>heme</name>
        <dbReference type="ChEBI" id="CHEBI:30413"/>
    </ligand>
    <ligandPart>
        <name>Fe</name>
        <dbReference type="ChEBI" id="CHEBI:18248"/>
    </ligandPart>
</feature>
<dbReference type="GO" id="GO:0016705">
    <property type="term" value="F:oxidoreductase activity, acting on paired donors, with incorporation or reduction of molecular oxygen"/>
    <property type="evidence" value="ECO:0007669"/>
    <property type="project" value="InterPro"/>
</dbReference>
<keyword evidence="6 8" id="KW-0408">Iron</keyword>
<evidence type="ECO:0000256" key="6">
    <source>
        <dbReference type="ARBA" id="ARBA00023004"/>
    </source>
</evidence>
<dbReference type="AlphaFoldDB" id="A0A2A9PK74"/>
<evidence type="ECO:0000256" key="2">
    <source>
        <dbReference type="ARBA" id="ARBA00010617"/>
    </source>
</evidence>
<sequence length="536" mass="61160">MAIIELLEALTWPRFLGCVVLLIVAGFVVDYSLLPRLPTNMARVGYDWGLWGHIKSNLLYFVRQKEWIDEGYAKYGKKGVPFLVPAGFSRLPDVVLPRSMLSWLLDQPEEAVDAHAAHNDIIYGDYNFLDPSLIRDTFGSRAIQRWLNRSLPSLLPAIEDEARHAVESTLGHVGPEWTEMKLWDVWLAVVPPVTNRILAGANICRDRRYLDAVVAFTHAVLRNCVLLRLCPAVLHPAIGRLLCWANWRHWRRADERLRPVIVARLEAMTLKARGEAHLKDWEPPEDLVTWLIRLALEEGRSRELCPAVISKRLLPLEFASIDTTVLTGQLWMLDLLSSPPEVLDAIVKEYLAHQPKDGSPWSKTALLSLVRVDSSIRESQRKTNFHTTLIERVVLSPAGVRLPDSEWILPRGVHLTVNLNGSHHDAEFYQDADEYDALRFARLRKDRKQEAGQENANLPLGMVSMNDHHFPFGHGRFICPGRFFVAHELRLLGYYLLVHYEFRMVGERPRARWIGSGMVPPFGVRVQVRRRQGAGA</sequence>
<dbReference type="PRINTS" id="PR00465">
    <property type="entry name" value="EP450IV"/>
</dbReference>
<dbReference type="InterPro" id="IPR036396">
    <property type="entry name" value="Cyt_P450_sf"/>
</dbReference>
<accession>A0A2A9PK74</accession>
<dbReference type="EMBL" id="LAZP02000080">
    <property type="protein sequence ID" value="PFH61280.1"/>
    <property type="molecule type" value="Genomic_DNA"/>
</dbReference>
<keyword evidence="9" id="KW-1133">Transmembrane helix</keyword>
<protein>
    <recommendedName>
        <fullName evidence="12">Cytochrome P450</fullName>
    </recommendedName>
</protein>
<gene>
    <name evidence="10" type="ORF">XA68_17793</name>
</gene>
<dbReference type="GO" id="GO:0004497">
    <property type="term" value="F:monooxygenase activity"/>
    <property type="evidence" value="ECO:0007669"/>
    <property type="project" value="UniProtKB-KW"/>
</dbReference>
<dbReference type="Proteomes" id="UP000037136">
    <property type="component" value="Unassembled WGS sequence"/>
</dbReference>
<keyword evidence="3 8" id="KW-0349">Heme</keyword>
<reference evidence="10 11" key="2">
    <citation type="journal article" date="2017" name="Sci. Rep.">
        <title>Ant-infecting Ophiocordyceps genomes reveal a high diversity of potential behavioral manipulation genes and a possible major role for enterotoxins.</title>
        <authorList>
            <person name="de Bekker C."/>
            <person name="Ohm R.A."/>
            <person name="Evans H.C."/>
            <person name="Brachmann A."/>
            <person name="Hughes D.P."/>
        </authorList>
    </citation>
    <scope>NUCLEOTIDE SEQUENCE [LARGE SCALE GENOMIC DNA]</scope>
    <source>
        <strain evidence="10 11">SC16a</strain>
    </source>
</reference>
<evidence type="ECO:0000256" key="5">
    <source>
        <dbReference type="ARBA" id="ARBA00023002"/>
    </source>
</evidence>
<dbReference type="PANTHER" id="PTHR46206:SF1">
    <property type="entry name" value="P450, PUTATIVE (EUROFUNG)-RELATED"/>
    <property type="match status" value="1"/>
</dbReference>